<accession>A0ABQ9XMK1</accession>
<evidence type="ECO:0000256" key="1">
    <source>
        <dbReference type="SAM" id="MobiDB-lite"/>
    </source>
</evidence>
<dbReference type="SUPFAM" id="SSF52047">
    <property type="entry name" value="RNI-like"/>
    <property type="match status" value="1"/>
</dbReference>
<feature type="region of interest" description="Disordered" evidence="1">
    <location>
        <begin position="317"/>
        <end position="387"/>
    </location>
</feature>
<feature type="region of interest" description="Disordered" evidence="1">
    <location>
        <begin position="62"/>
        <end position="88"/>
    </location>
</feature>
<sequence>MESEIAPPQLIGSFTDDVRASCQLLSIPIHETIQFCCDHLCLSEEESELFYKTEDEAKIAAEAQAKKTAKTSKPPAKNAPPEPEPIKKAPPVQCILIKNEQIDDKTSKVLEWCLPATQHPNAVLLSLCEFTPTGWSSMMKGIFGCRSLSTVSLSGLTWLNSSQIDEFLKGITQTHINHLTLRNLNLPEKTLTIEQEGSDEQTIIHPLISFLQSLYPQQPPTHPYLFPSDNQTPQIPAQPPPLSTTLLSLNLASNKLSGSELFHQLLRTLPSVTTLQHLSLDNNGLTHQEIVKLANALSYELLSIEETKQILDREHHLKEEEEERLRKEAEENAGKKGKKDAPKPAAKPGDKDAKGAKGKDKGKEAVIEEKPPTLWEHPTPVEWPEDSPEKARFETRQQLLSSEQLFILPDGRTVIRDVPSDSLSAFVSCPVETERKWNCQIERKVFEEEQARIEREKLEKEEEEERLFKKPYVANPKVVVEPEPVVAQPAAKGKVVQPTPQVEEKKEVVEEKKVEYDHPCEHHFVVIGNHSIESLSLAGNEIGLYASSCFEKTFEVNDKLFRLSFGDVQPIDQDAFLSEEYDADQTKEQYLNRVEKLAEKKRKFWERDVENVEASLLKECESELSRTVPFLERLEATQRVQVALSKRFVPLSQTSEPEQVDC</sequence>
<dbReference type="InterPro" id="IPR032675">
    <property type="entry name" value="LRR_dom_sf"/>
</dbReference>
<dbReference type="EMBL" id="JARBJD010000120">
    <property type="protein sequence ID" value="KAK2951355.1"/>
    <property type="molecule type" value="Genomic_DNA"/>
</dbReference>
<feature type="compositionally biased region" description="Basic and acidic residues" evidence="1">
    <location>
        <begin position="317"/>
        <end position="371"/>
    </location>
</feature>
<evidence type="ECO:0000313" key="3">
    <source>
        <dbReference type="Proteomes" id="UP001281761"/>
    </source>
</evidence>
<dbReference type="Proteomes" id="UP001281761">
    <property type="component" value="Unassembled WGS sequence"/>
</dbReference>
<evidence type="ECO:0000313" key="2">
    <source>
        <dbReference type="EMBL" id="KAK2951355.1"/>
    </source>
</evidence>
<dbReference type="Gene3D" id="3.80.10.10">
    <property type="entry name" value="Ribonuclease Inhibitor"/>
    <property type="match status" value="1"/>
</dbReference>
<keyword evidence="3" id="KW-1185">Reference proteome</keyword>
<name>A0ABQ9XMK1_9EUKA</name>
<protein>
    <submittedName>
        <fullName evidence="2">Uncharacterized protein</fullName>
    </submittedName>
</protein>
<proteinExistence type="predicted"/>
<organism evidence="2 3">
    <name type="scientific">Blattamonas nauphoetae</name>
    <dbReference type="NCBI Taxonomy" id="2049346"/>
    <lineage>
        <taxon>Eukaryota</taxon>
        <taxon>Metamonada</taxon>
        <taxon>Preaxostyla</taxon>
        <taxon>Oxymonadida</taxon>
        <taxon>Blattamonas</taxon>
    </lineage>
</organism>
<reference evidence="2 3" key="1">
    <citation type="journal article" date="2022" name="bioRxiv">
        <title>Genomics of Preaxostyla Flagellates Illuminates Evolutionary Transitions and the Path Towards Mitochondrial Loss.</title>
        <authorList>
            <person name="Novak L.V.F."/>
            <person name="Treitli S.C."/>
            <person name="Pyrih J."/>
            <person name="Halakuc P."/>
            <person name="Pipaliya S.V."/>
            <person name="Vacek V."/>
            <person name="Brzon O."/>
            <person name="Soukal P."/>
            <person name="Eme L."/>
            <person name="Dacks J.B."/>
            <person name="Karnkowska A."/>
            <person name="Elias M."/>
            <person name="Hampl V."/>
        </authorList>
    </citation>
    <scope>NUCLEOTIDE SEQUENCE [LARGE SCALE GENOMIC DNA]</scope>
    <source>
        <strain evidence="2">NAU3</strain>
        <tissue evidence="2">Gut</tissue>
    </source>
</reference>
<gene>
    <name evidence="2" type="ORF">BLNAU_13734</name>
</gene>
<comment type="caution">
    <text evidence="2">The sequence shown here is derived from an EMBL/GenBank/DDBJ whole genome shotgun (WGS) entry which is preliminary data.</text>
</comment>